<comment type="caution">
    <text evidence="4">The sequence shown here is derived from an EMBL/GenBank/DDBJ whole genome shotgun (WGS) entry which is preliminary data.</text>
</comment>
<keyword evidence="5" id="KW-1185">Reference proteome</keyword>
<sequence length="414" mass="46343">MELPKPRTMAARSLLLLLSLTIAGVFQSRAQLDSHGFISIDCGLPGTASYVDDGTGLSRRLHRHGTNYDISPDYITEQLSRTYHNVRSIPNGTRNCYTLRSLTTGNKYLVRAAFKYGDYDSLNRPPVFDLYVGVNYWKTVNLVDPDDVIRIVEAIVVVPADFVQVCLVNTDSGTPFISGLDLRPLNNSLYPQANATRGLVLLGRFNFGPTNATDVRYPDDPLDRIWLPWIDNTNWTEISTTLTVHNSLVDIFEAPSKVMQTAITPRDASKNIELSWDPKPQPKDPSPGYIANLHFSELQLLPSGSVRAFYVNLNGDLWYSLPFTPEYLYADALFSLDPTKRPKQSKGFQDGYSDFGGNTENDHEKTKVSAIAAIKAKYRVQKNWIGDPCLPRTLTWDGLTCRYAISQPPRITGV</sequence>
<dbReference type="PANTHER" id="PTHR45631:SF114">
    <property type="entry name" value="OS05G0525800 PROTEIN"/>
    <property type="match status" value="1"/>
</dbReference>
<feature type="signal peptide" evidence="2">
    <location>
        <begin position="1"/>
        <end position="30"/>
    </location>
</feature>
<feature type="chain" id="PRO_5023835775" description="Malectin-like domain-containing protein" evidence="2">
    <location>
        <begin position="31"/>
        <end position="414"/>
    </location>
</feature>
<dbReference type="AlphaFoldDB" id="A0A5J9U7U8"/>
<evidence type="ECO:0000313" key="4">
    <source>
        <dbReference type="EMBL" id="TVU19666.1"/>
    </source>
</evidence>
<dbReference type="Gramene" id="TVU19666">
    <property type="protein sequence ID" value="TVU19666"/>
    <property type="gene ID" value="EJB05_35829"/>
</dbReference>
<gene>
    <name evidence="4" type="ORF">EJB05_35829</name>
</gene>
<feature type="domain" description="Malectin-like" evidence="3">
    <location>
        <begin position="40"/>
        <end position="337"/>
    </location>
</feature>
<dbReference type="GO" id="GO:0016020">
    <property type="term" value="C:membrane"/>
    <property type="evidence" value="ECO:0007669"/>
    <property type="project" value="UniProtKB-SubCell"/>
</dbReference>
<dbReference type="EMBL" id="RWGY01000029">
    <property type="protein sequence ID" value="TVU19666.1"/>
    <property type="molecule type" value="Genomic_DNA"/>
</dbReference>
<evidence type="ECO:0000256" key="1">
    <source>
        <dbReference type="ARBA" id="ARBA00004167"/>
    </source>
</evidence>
<feature type="non-terminal residue" evidence="4">
    <location>
        <position position="1"/>
    </location>
</feature>
<dbReference type="PANTHER" id="PTHR45631">
    <property type="entry name" value="OS07G0107800 PROTEIN-RELATED"/>
    <property type="match status" value="1"/>
</dbReference>
<accession>A0A5J9U7U8</accession>
<keyword evidence="2" id="KW-0732">Signal</keyword>
<dbReference type="InterPro" id="IPR024788">
    <property type="entry name" value="Malectin-like_Carb-bd_dom"/>
</dbReference>
<reference evidence="4 5" key="1">
    <citation type="journal article" date="2019" name="Sci. Rep.">
        <title>A high-quality genome of Eragrostis curvula grass provides insights into Poaceae evolution and supports new strategies to enhance forage quality.</title>
        <authorList>
            <person name="Carballo J."/>
            <person name="Santos B.A.C.M."/>
            <person name="Zappacosta D."/>
            <person name="Garbus I."/>
            <person name="Selva J.P."/>
            <person name="Gallo C.A."/>
            <person name="Diaz A."/>
            <person name="Albertini E."/>
            <person name="Caccamo M."/>
            <person name="Echenique V."/>
        </authorList>
    </citation>
    <scope>NUCLEOTIDE SEQUENCE [LARGE SCALE GENOMIC DNA]</scope>
    <source>
        <strain evidence="5">cv. Victoria</strain>
        <tissue evidence="4">Leaf</tissue>
    </source>
</reference>
<evidence type="ECO:0000256" key="2">
    <source>
        <dbReference type="SAM" id="SignalP"/>
    </source>
</evidence>
<evidence type="ECO:0000259" key="3">
    <source>
        <dbReference type="Pfam" id="PF12819"/>
    </source>
</evidence>
<proteinExistence type="predicted"/>
<dbReference type="OrthoDB" id="1429720at2759"/>
<protein>
    <recommendedName>
        <fullName evidence="3">Malectin-like domain-containing protein</fullName>
    </recommendedName>
</protein>
<organism evidence="4 5">
    <name type="scientific">Eragrostis curvula</name>
    <name type="common">weeping love grass</name>
    <dbReference type="NCBI Taxonomy" id="38414"/>
    <lineage>
        <taxon>Eukaryota</taxon>
        <taxon>Viridiplantae</taxon>
        <taxon>Streptophyta</taxon>
        <taxon>Embryophyta</taxon>
        <taxon>Tracheophyta</taxon>
        <taxon>Spermatophyta</taxon>
        <taxon>Magnoliopsida</taxon>
        <taxon>Liliopsida</taxon>
        <taxon>Poales</taxon>
        <taxon>Poaceae</taxon>
        <taxon>PACMAD clade</taxon>
        <taxon>Chloridoideae</taxon>
        <taxon>Eragrostideae</taxon>
        <taxon>Eragrostidinae</taxon>
        <taxon>Eragrostis</taxon>
    </lineage>
</organism>
<dbReference type="Pfam" id="PF12819">
    <property type="entry name" value="Malectin_like"/>
    <property type="match status" value="1"/>
</dbReference>
<name>A0A5J9U7U8_9POAL</name>
<comment type="subcellular location">
    <subcellularLocation>
        <location evidence="1">Membrane</location>
        <topology evidence="1">Single-pass membrane protein</topology>
    </subcellularLocation>
</comment>
<dbReference type="Proteomes" id="UP000324897">
    <property type="component" value="Chromosome 7"/>
</dbReference>
<evidence type="ECO:0000313" key="5">
    <source>
        <dbReference type="Proteomes" id="UP000324897"/>
    </source>
</evidence>